<dbReference type="SUPFAM" id="SSF46689">
    <property type="entry name" value="Homeodomain-like"/>
    <property type="match status" value="1"/>
</dbReference>
<reference evidence="3 4" key="1">
    <citation type="submission" date="2018-01" db="EMBL/GenBank/DDBJ databases">
        <title>Draft genome sequence of Jiangella sp. GTF31.</title>
        <authorList>
            <person name="Sahin N."/>
            <person name="Ay H."/>
            <person name="Saygin H."/>
        </authorList>
    </citation>
    <scope>NUCLEOTIDE SEQUENCE [LARGE SCALE GENOMIC DNA]</scope>
    <source>
        <strain evidence="3 4">GTF31</strain>
    </source>
</reference>
<evidence type="ECO:0000259" key="2">
    <source>
        <dbReference type="PROSITE" id="PS50994"/>
    </source>
</evidence>
<gene>
    <name evidence="3" type="ORF">C1I92_32880</name>
</gene>
<dbReference type="PROSITE" id="PS50994">
    <property type="entry name" value="INTEGRASE"/>
    <property type="match status" value="1"/>
</dbReference>
<dbReference type="InterPro" id="IPR001584">
    <property type="entry name" value="Integrase_cat-core"/>
</dbReference>
<evidence type="ECO:0000313" key="3">
    <source>
        <dbReference type="EMBL" id="PZF79103.1"/>
    </source>
</evidence>
<dbReference type="PANTHER" id="PTHR35004">
    <property type="entry name" value="TRANSPOSASE RV3428C-RELATED"/>
    <property type="match status" value="1"/>
</dbReference>
<dbReference type="AlphaFoldDB" id="A0A2W2CG25"/>
<feature type="region of interest" description="Disordered" evidence="1">
    <location>
        <begin position="53"/>
        <end position="72"/>
    </location>
</feature>
<evidence type="ECO:0000256" key="1">
    <source>
        <dbReference type="SAM" id="MobiDB-lite"/>
    </source>
</evidence>
<name>A0A2W2CG25_9ACTN</name>
<dbReference type="InterPro" id="IPR009057">
    <property type="entry name" value="Homeodomain-like_sf"/>
</dbReference>
<proteinExistence type="predicted"/>
<comment type="caution">
    <text evidence="3">The sequence shown here is derived from an EMBL/GenBank/DDBJ whole genome shotgun (WGS) entry which is preliminary data.</text>
</comment>
<dbReference type="Proteomes" id="UP000248764">
    <property type="component" value="Unassembled WGS sequence"/>
</dbReference>
<dbReference type="InterPro" id="IPR036397">
    <property type="entry name" value="RNaseH_sf"/>
</dbReference>
<evidence type="ECO:0000313" key="4">
    <source>
        <dbReference type="Proteomes" id="UP000248764"/>
    </source>
</evidence>
<feature type="region of interest" description="Disordered" evidence="1">
    <location>
        <begin position="299"/>
        <end position="324"/>
    </location>
</feature>
<dbReference type="EMBL" id="POTW01000192">
    <property type="protein sequence ID" value="PZF79103.1"/>
    <property type="molecule type" value="Genomic_DNA"/>
</dbReference>
<dbReference type="GO" id="GO:0003676">
    <property type="term" value="F:nucleic acid binding"/>
    <property type="evidence" value="ECO:0007669"/>
    <property type="project" value="InterPro"/>
</dbReference>
<dbReference type="InterPro" id="IPR012337">
    <property type="entry name" value="RNaseH-like_sf"/>
</dbReference>
<dbReference type="Pfam" id="PF13683">
    <property type="entry name" value="rve_3"/>
    <property type="match status" value="1"/>
</dbReference>
<protein>
    <submittedName>
        <fullName evidence="3">IS481 family transposase</fullName>
    </submittedName>
</protein>
<dbReference type="GO" id="GO:0015074">
    <property type="term" value="P:DNA integration"/>
    <property type="evidence" value="ECO:0007669"/>
    <property type="project" value="InterPro"/>
</dbReference>
<dbReference type="SUPFAM" id="SSF53098">
    <property type="entry name" value="Ribonuclease H-like"/>
    <property type="match status" value="1"/>
</dbReference>
<organism evidence="3 4">
    <name type="scientific">Jiangella anatolica</name>
    <dbReference type="NCBI Taxonomy" id="2670374"/>
    <lineage>
        <taxon>Bacteria</taxon>
        <taxon>Bacillati</taxon>
        <taxon>Actinomycetota</taxon>
        <taxon>Actinomycetes</taxon>
        <taxon>Jiangellales</taxon>
        <taxon>Jiangellaceae</taxon>
        <taxon>Jiangella</taxon>
    </lineage>
</organism>
<dbReference type="Gene3D" id="3.30.420.10">
    <property type="entry name" value="Ribonuclease H-like superfamily/Ribonuclease H"/>
    <property type="match status" value="1"/>
</dbReference>
<dbReference type="PANTHER" id="PTHR35004:SF7">
    <property type="entry name" value="INTEGRASE PROTEIN"/>
    <property type="match status" value="1"/>
</dbReference>
<accession>A0A2W2CG25</accession>
<feature type="domain" description="Integrase catalytic" evidence="2">
    <location>
        <begin position="147"/>
        <end position="314"/>
    </location>
</feature>
<keyword evidence="4" id="KW-1185">Reference proteome</keyword>
<sequence length="395" mass="43555">MARTDARVRLLDAALVAAITHGADVFGGDFKRWCEVNQIPRSTAYRHKKRIEEEGRWAPRSQRPESCPHHTPEPVEAQVVELREALGRENGADNIGYYLALIAAEQDWAGRGWVVPCRATINKILTRHGLVVPEPKKKPKSSYRRFVYAQPRDCYQIDATEVRLTGSAKAVVFEVLDDCSRVLVATHAADAETGPAAIAAIGKAFADFGVPGLVLSDNGAAFTSRLTRGGTSKFTRAVTTAGARLIHSSPFHPQTCGKVERHHRTFKAWLADQPVPADLTQLQTLCDRYQHDYNNRRRHSALNQPPQHAWDSAPSHGGPGHLPVQRDADVRVLASTDTGNISIGPTVINLTRRYARQSVTVLLDGDHITVYDTTGQPIGHLHIDFTKTYQPIKAA</sequence>